<keyword evidence="1" id="KW-0812">Transmembrane</keyword>
<dbReference type="EMBL" id="JANBOH010000581">
    <property type="protein sequence ID" value="KAJ1641867.1"/>
    <property type="molecule type" value="Genomic_DNA"/>
</dbReference>
<name>A0A9W8CHA7_9FUNG</name>
<keyword evidence="1" id="KW-1133">Transmembrane helix</keyword>
<sequence>LNLSEIARASSAEGVNVTSIAGAATNKSALFLKVEKLSSKLAVAAAFVGTKPKRTMAPILIELLHKRTVPFDFKVISVKHIVAAALADAAYKRTVPTLVVLPLSKSFSVVVVVAVADAVTKCIGPVKAKELSTEAAITVVVAHAAPAIAAVGVTAVVVVPLTGTMSKRTMPACAKKLPSQSAADITTAALLKIGATYKCALSVNSGKRVTESKKPVSGQFTLREHSCYACWVKVNGKEEQL</sequence>
<reference evidence="2" key="1">
    <citation type="submission" date="2022-07" db="EMBL/GenBank/DDBJ databases">
        <title>Phylogenomic reconstructions and comparative analyses of Kickxellomycotina fungi.</title>
        <authorList>
            <person name="Reynolds N.K."/>
            <person name="Stajich J.E."/>
            <person name="Barry K."/>
            <person name="Grigoriev I.V."/>
            <person name="Crous P."/>
            <person name="Smith M.E."/>
        </authorList>
    </citation>
    <scope>NUCLEOTIDE SEQUENCE</scope>
    <source>
        <strain evidence="2">NBRC 105413</strain>
    </source>
</reference>
<dbReference type="Proteomes" id="UP001145021">
    <property type="component" value="Unassembled WGS sequence"/>
</dbReference>
<gene>
    <name evidence="2" type="ORF">LPJ64_006223</name>
</gene>
<keyword evidence="1" id="KW-0472">Membrane</keyword>
<evidence type="ECO:0000313" key="2">
    <source>
        <dbReference type="EMBL" id="KAJ1641867.1"/>
    </source>
</evidence>
<feature type="non-terminal residue" evidence="2">
    <location>
        <position position="241"/>
    </location>
</feature>
<organism evidence="2 3">
    <name type="scientific">Coemansia asiatica</name>
    <dbReference type="NCBI Taxonomy" id="1052880"/>
    <lineage>
        <taxon>Eukaryota</taxon>
        <taxon>Fungi</taxon>
        <taxon>Fungi incertae sedis</taxon>
        <taxon>Zoopagomycota</taxon>
        <taxon>Kickxellomycotina</taxon>
        <taxon>Kickxellomycetes</taxon>
        <taxon>Kickxellales</taxon>
        <taxon>Kickxellaceae</taxon>
        <taxon>Coemansia</taxon>
    </lineage>
</organism>
<evidence type="ECO:0000313" key="3">
    <source>
        <dbReference type="Proteomes" id="UP001145021"/>
    </source>
</evidence>
<evidence type="ECO:0000256" key="1">
    <source>
        <dbReference type="SAM" id="Phobius"/>
    </source>
</evidence>
<keyword evidence="3" id="KW-1185">Reference proteome</keyword>
<accession>A0A9W8CHA7</accession>
<proteinExistence type="predicted"/>
<feature type="transmembrane region" description="Helical" evidence="1">
    <location>
        <begin position="98"/>
        <end position="116"/>
    </location>
</feature>
<protein>
    <submittedName>
        <fullName evidence="2">Uncharacterized protein</fullName>
    </submittedName>
</protein>
<comment type="caution">
    <text evidence="2">The sequence shown here is derived from an EMBL/GenBank/DDBJ whole genome shotgun (WGS) entry which is preliminary data.</text>
</comment>
<dbReference type="AlphaFoldDB" id="A0A9W8CHA7"/>
<feature type="transmembrane region" description="Helical" evidence="1">
    <location>
        <begin position="136"/>
        <end position="161"/>
    </location>
</feature>